<gene>
    <name evidence="9" type="ORF">AKO1_005765</name>
</gene>
<evidence type="ECO:0000256" key="5">
    <source>
        <dbReference type="ARBA" id="ARBA00047761"/>
    </source>
</evidence>
<comment type="catalytic activity">
    <reaction evidence="5">
        <text>O-phospho-L-seryl-[protein] + H2O = L-seryl-[protein] + phosphate</text>
        <dbReference type="Rhea" id="RHEA:20629"/>
        <dbReference type="Rhea" id="RHEA-COMP:9863"/>
        <dbReference type="Rhea" id="RHEA-COMP:11604"/>
        <dbReference type="ChEBI" id="CHEBI:15377"/>
        <dbReference type="ChEBI" id="CHEBI:29999"/>
        <dbReference type="ChEBI" id="CHEBI:43474"/>
        <dbReference type="ChEBI" id="CHEBI:83421"/>
        <dbReference type="EC" id="3.1.3.16"/>
    </reaction>
</comment>
<keyword evidence="3" id="KW-0378">Hydrolase</keyword>
<dbReference type="PROSITE" id="PS50172">
    <property type="entry name" value="BRCT"/>
    <property type="match status" value="1"/>
</dbReference>
<dbReference type="InterPro" id="IPR036420">
    <property type="entry name" value="BRCT_dom_sf"/>
</dbReference>
<feature type="domain" description="FCP1 homology" evidence="8">
    <location>
        <begin position="26"/>
        <end position="216"/>
    </location>
</feature>
<proteinExistence type="predicted"/>
<evidence type="ECO:0000256" key="2">
    <source>
        <dbReference type="ARBA" id="ARBA00013081"/>
    </source>
</evidence>
<evidence type="ECO:0000313" key="9">
    <source>
        <dbReference type="EMBL" id="KAL0477378.1"/>
    </source>
</evidence>
<dbReference type="Pfam" id="PF12738">
    <property type="entry name" value="PTCB-BRCT"/>
    <property type="match status" value="1"/>
</dbReference>
<comment type="caution">
    <text evidence="9">The sequence shown here is derived from an EMBL/GenBank/DDBJ whole genome shotgun (WGS) entry which is preliminary data.</text>
</comment>
<name>A0AAW2YJ25_9EUKA</name>
<keyword evidence="10" id="KW-1185">Reference proteome</keyword>
<evidence type="ECO:0000256" key="6">
    <source>
        <dbReference type="ARBA" id="ARBA00048336"/>
    </source>
</evidence>
<feature type="domain" description="BRCT" evidence="7">
    <location>
        <begin position="260"/>
        <end position="353"/>
    </location>
</feature>
<dbReference type="InterPro" id="IPR039189">
    <property type="entry name" value="Fcp1"/>
</dbReference>
<evidence type="ECO:0000256" key="1">
    <source>
        <dbReference type="ARBA" id="ARBA00004123"/>
    </source>
</evidence>
<dbReference type="Gene3D" id="3.40.50.1000">
    <property type="entry name" value="HAD superfamily/HAD-like"/>
    <property type="match status" value="1"/>
</dbReference>
<dbReference type="SUPFAM" id="SSF56784">
    <property type="entry name" value="HAD-like"/>
    <property type="match status" value="1"/>
</dbReference>
<dbReference type="EMBL" id="JAOPGA020000167">
    <property type="protein sequence ID" value="KAL0477378.1"/>
    <property type="molecule type" value="Genomic_DNA"/>
</dbReference>
<dbReference type="InterPro" id="IPR036412">
    <property type="entry name" value="HAD-like_sf"/>
</dbReference>
<comment type="subcellular location">
    <subcellularLocation>
        <location evidence="1">Nucleus</location>
    </subcellularLocation>
</comment>
<dbReference type="GO" id="GO:0005634">
    <property type="term" value="C:nucleus"/>
    <property type="evidence" value="ECO:0007669"/>
    <property type="project" value="UniProtKB-SubCell"/>
</dbReference>
<dbReference type="Proteomes" id="UP001431209">
    <property type="component" value="Unassembled WGS sequence"/>
</dbReference>
<dbReference type="GO" id="GO:0008420">
    <property type="term" value="F:RNA polymerase II CTD heptapeptide repeat phosphatase activity"/>
    <property type="evidence" value="ECO:0007669"/>
    <property type="project" value="InterPro"/>
</dbReference>
<dbReference type="InterPro" id="IPR004274">
    <property type="entry name" value="FCP1_dom"/>
</dbReference>
<accession>A0AAW2YJ25</accession>
<evidence type="ECO:0000259" key="8">
    <source>
        <dbReference type="PROSITE" id="PS50969"/>
    </source>
</evidence>
<protein>
    <recommendedName>
        <fullName evidence="2">protein-serine/threonine phosphatase</fullName>
        <ecNumber evidence="2">3.1.3.16</ecNumber>
    </recommendedName>
</protein>
<keyword evidence="4" id="KW-0539">Nucleus</keyword>
<dbReference type="CDD" id="cd17729">
    <property type="entry name" value="BRCT_CTDP1"/>
    <property type="match status" value="1"/>
</dbReference>
<dbReference type="AlphaFoldDB" id="A0AAW2YJ25"/>
<dbReference type="PROSITE" id="PS50969">
    <property type="entry name" value="FCP1"/>
    <property type="match status" value="1"/>
</dbReference>
<dbReference type="SUPFAM" id="SSF52113">
    <property type="entry name" value="BRCT domain"/>
    <property type="match status" value="1"/>
</dbReference>
<evidence type="ECO:0000313" key="10">
    <source>
        <dbReference type="Proteomes" id="UP001431209"/>
    </source>
</evidence>
<dbReference type="PANTHER" id="PTHR23081:SF36">
    <property type="entry name" value="RNA POLYMERASE II SUBUNIT A C-TERMINAL DOMAIN PHOSPHATASE"/>
    <property type="match status" value="1"/>
</dbReference>
<evidence type="ECO:0000256" key="3">
    <source>
        <dbReference type="ARBA" id="ARBA00022801"/>
    </source>
</evidence>
<dbReference type="PANTHER" id="PTHR23081">
    <property type="entry name" value="RNA POLYMERASE II CTD PHOSPHATASE"/>
    <property type="match status" value="1"/>
</dbReference>
<dbReference type="SMART" id="SM00292">
    <property type="entry name" value="BRCT"/>
    <property type="match status" value="1"/>
</dbReference>
<evidence type="ECO:0000256" key="4">
    <source>
        <dbReference type="ARBA" id="ARBA00023242"/>
    </source>
</evidence>
<dbReference type="Pfam" id="PF03031">
    <property type="entry name" value="NIF"/>
    <property type="match status" value="1"/>
</dbReference>
<sequence>MIEEDIMSHTMSKTNTNEKNACDSLIQNKKLCLVLDLDNTLIHTTLDPVAVDRFLSHNPGSSSNFDNNTNVIDVEGDLILVRTRPYVHYLLHSLSKRYEFSIFTMGTRAYAKAITSLLEAKQKHFYPTETPEIPLFKHVATREDFPDSHTKTLEPYHNLMRRMVVVVDDRRDVWRNELSNLIQVRPYEHFHYSYSEVNSLDCSCSCCPDSSYNSDVKCCGAVVNDDNDDALLSLEETLDSIHRRFYDPFEKTDNDIRKLLKKRVLEGVHLVFSGLISRSSDPSTSFLWRIAEEHGAECYDEVGPHITHVVAANDKTSKVKRAQEMFSVNIVNRLWLEDSVESLLRKDENDYCLNSSANRASNFCEDSSPCVLNICSFYELEKDIWSKKRRRLNDDSEMDHIYFIHHQEVA</sequence>
<dbReference type="SMART" id="SM00577">
    <property type="entry name" value="CPDc"/>
    <property type="match status" value="1"/>
</dbReference>
<dbReference type="Gene3D" id="3.40.50.10190">
    <property type="entry name" value="BRCT domain"/>
    <property type="match status" value="1"/>
</dbReference>
<dbReference type="EC" id="3.1.3.16" evidence="2"/>
<reference evidence="9 10" key="1">
    <citation type="submission" date="2024-03" db="EMBL/GenBank/DDBJ databases">
        <title>The Acrasis kona genome and developmental transcriptomes reveal deep origins of eukaryotic multicellular pathways.</title>
        <authorList>
            <person name="Sheikh S."/>
            <person name="Fu C.-J."/>
            <person name="Brown M.W."/>
            <person name="Baldauf S.L."/>
        </authorList>
    </citation>
    <scope>NUCLEOTIDE SEQUENCE [LARGE SCALE GENOMIC DNA]</scope>
    <source>
        <strain evidence="9 10">ATCC MYA-3509</strain>
    </source>
</reference>
<comment type="catalytic activity">
    <reaction evidence="6">
        <text>O-phospho-L-threonyl-[protein] + H2O = L-threonyl-[protein] + phosphate</text>
        <dbReference type="Rhea" id="RHEA:47004"/>
        <dbReference type="Rhea" id="RHEA-COMP:11060"/>
        <dbReference type="Rhea" id="RHEA-COMP:11605"/>
        <dbReference type="ChEBI" id="CHEBI:15377"/>
        <dbReference type="ChEBI" id="CHEBI:30013"/>
        <dbReference type="ChEBI" id="CHEBI:43474"/>
        <dbReference type="ChEBI" id="CHEBI:61977"/>
        <dbReference type="EC" id="3.1.3.16"/>
    </reaction>
</comment>
<dbReference type="InterPro" id="IPR001357">
    <property type="entry name" value="BRCT_dom"/>
</dbReference>
<dbReference type="InterPro" id="IPR023214">
    <property type="entry name" value="HAD_sf"/>
</dbReference>
<evidence type="ECO:0000259" key="7">
    <source>
        <dbReference type="PROSITE" id="PS50172"/>
    </source>
</evidence>
<organism evidence="9 10">
    <name type="scientific">Acrasis kona</name>
    <dbReference type="NCBI Taxonomy" id="1008807"/>
    <lineage>
        <taxon>Eukaryota</taxon>
        <taxon>Discoba</taxon>
        <taxon>Heterolobosea</taxon>
        <taxon>Tetramitia</taxon>
        <taxon>Eutetramitia</taxon>
        <taxon>Acrasidae</taxon>
        <taxon>Acrasis</taxon>
    </lineage>
</organism>